<keyword evidence="2" id="KW-1185">Reference proteome</keyword>
<organism evidence="1 2">
    <name type="scientific">Kribbella caucasensis</name>
    <dbReference type="NCBI Taxonomy" id="2512215"/>
    <lineage>
        <taxon>Bacteria</taxon>
        <taxon>Bacillati</taxon>
        <taxon>Actinomycetota</taxon>
        <taxon>Actinomycetes</taxon>
        <taxon>Propionibacteriales</taxon>
        <taxon>Kribbellaceae</taxon>
        <taxon>Kribbella</taxon>
    </lineage>
</organism>
<reference evidence="1 2" key="1">
    <citation type="submission" date="2019-03" db="EMBL/GenBank/DDBJ databases">
        <title>Genomic Encyclopedia of Type Strains, Phase III (KMG-III): the genomes of soil and plant-associated and newly described type strains.</title>
        <authorList>
            <person name="Whitman W."/>
        </authorList>
    </citation>
    <scope>NUCLEOTIDE SEQUENCE [LARGE SCALE GENOMIC DNA]</scope>
    <source>
        <strain evidence="1 2">VKM Ac-2527</strain>
    </source>
</reference>
<dbReference type="RefSeq" id="WP_202869918.1">
    <property type="nucleotide sequence ID" value="NZ_SNWQ01000025.1"/>
</dbReference>
<protein>
    <submittedName>
        <fullName evidence="1">Uncharacterized protein</fullName>
    </submittedName>
</protein>
<dbReference type="Proteomes" id="UP000295388">
    <property type="component" value="Unassembled WGS sequence"/>
</dbReference>
<gene>
    <name evidence="1" type="ORF">EV643_12561</name>
</gene>
<comment type="caution">
    <text evidence="1">The sequence shown here is derived from an EMBL/GenBank/DDBJ whole genome shotgun (WGS) entry which is preliminary data.</text>
</comment>
<proteinExistence type="predicted"/>
<accession>A0A4R6JFQ9</accession>
<dbReference type="EMBL" id="SNWQ01000025">
    <property type="protein sequence ID" value="TDO34804.1"/>
    <property type="molecule type" value="Genomic_DNA"/>
</dbReference>
<dbReference type="AlphaFoldDB" id="A0A4R6JFQ9"/>
<name>A0A4R6JFQ9_9ACTN</name>
<evidence type="ECO:0000313" key="1">
    <source>
        <dbReference type="EMBL" id="TDO34804.1"/>
    </source>
</evidence>
<evidence type="ECO:0000313" key="2">
    <source>
        <dbReference type="Proteomes" id="UP000295388"/>
    </source>
</evidence>
<sequence length="75" mass="7872">MSKTAGRFEVPVGIDIKGAAGYAITNGVPEMQPGQPGFETLVAIAVVRSDGTIARATLASKATDAQLRNWLRELS</sequence>